<evidence type="ECO:0008006" key="2">
    <source>
        <dbReference type="Google" id="ProtNLM"/>
    </source>
</evidence>
<dbReference type="InterPro" id="IPR027417">
    <property type="entry name" value="P-loop_NTPase"/>
</dbReference>
<evidence type="ECO:0000313" key="1">
    <source>
        <dbReference type="EMBL" id="VAX24101.1"/>
    </source>
</evidence>
<sequence length="243" mass="27968">MADRFVKKTTLDLSFYRDWIARREKALEKNRIKPTFFVTISREFGCEGYDLATTLVEKINKKAGSPWPLFTRSMIDEMIAKGDVLPDMVKNVSEKRWSFKDWFIDALVPDYLQSSSFQVYEGTRNLIFNFIEKGNCVILGSGSQTISSGLDPGKFNGVHIRLVAPYNWRLARIGRMYKCSRGEAEKTIKERQGLRDKFISDFTGMDATDLSLYNIIFNNAKNTPDHMADLIVEELRLKSAFKD</sequence>
<dbReference type="Gene3D" id="3.40.50.300">
    <property type="entry name" value="P-loop containing nucleotide triphosphate hydrolases"/>
    <property type="match status" value="1"/>
</dbReference>
<reference evidence="1" key="1">
    <citation type="submission" date="2018-06" db="EMBL/GenBank/DDBJ databases">
        <authorList>
            <person name="Zhirakovskaya E."/>
        </authorList>
    </citation>
    <scope>NUCLEOTIDE SEQUENCE</scope>
</reference>
<accession>A0A3B1CBT4</accession>
<name>A0A3B1CBT4_9ZZZZ</name>
<proteinExistence type="predicted"/>
<organism evidence="1">
    <name type="scientific">hydrothermal vent metagenome</name>
    <dbReference type="NCBI Taxonomy" id="652676"/>
    <lineage>
        <taxon>unclassified sequences</taxon>
        <taxon>metagenomes</taxon>
        <taxon>ecological metagenomes</taxon>
    </lineage>
</organism>
<dbReference type="Pfam" id="PF13189">
    <property type="entry name" value="Cytidylate_kin2"/>
    <property type="match status" value="1"/>
</dbReference>
<dbReference type="EMBL" id="UOGB01000287">
    <property type="protein sequence ID" value="VAX24101.1"/>
    <property type="molecule type" value="Genomic_DNA"/>
</dbReference>
<protein>
    <recommendedName>
        <fullName evidence="2">Cytidylate kinase</fullName>
    </recommendedName>
</protein>
<dbReference type="AlphaFoldDB" id="A0A3B1CBT4"/>
<gene>
    <name evidence="1" type="ORF">MNBD_NITROSPINAE03-900</name>
</gene>